<evidence type="ECO:0000313" key="4">
    <source>
        <dbReference type="Proteomes" id="UP000824192"/>
    </source>
</evidence>
<dbReference type="InterPro" id="IPR048402">
    <property type="entry name" value="YpeB_N"/>
</dbReference>
<evidence type="ECO:0000259" key="1">
    <source>
        <dbReference type="Pfam" id="PF14620"/>
    </source>
</evidence>
<proteinExistence type="predicted"/>
<evidence type="ECO:0000259" key="2">
    <source>
        <dbReference type="Pfam" id="PF20769"/>
    </source>
</evidence>
<feature type="domain" description="Sporulation protein YpeB PepSY1 and PepSY2" evidence="1">
    <location>
        <begin position="191"/>
        <end position="376"/>
    </location>
</feature>
<dbReference type="Pfam" id="PF20769">
    <property type="entry name" value="YPEB_N"/>
    <property type="match status" value="1"/>
</dbReference>
<dbReference type="Pfam" id="PF14620">
    <property type="entry name" value="YPEB_PepSY1-2"/>
    <property type="match status" value="1"/>
</dbReference>
<dbReference type="GO" id="GO:0009847">
    <property type="term" value="P:spore germination"/>
    <property type="evidence" value="ECO:0007669"/>
    <property type="project" value="InterPro"/>
</dbReference>
<dbReference type="NCBIfam" id="TIGR02889">
    <property type="entry name" value="spore_YpeB"/>
    <property type="match status" value="1"/>
</dbReference>
<gene>
    <name evidence="3" type="primary">ypeB</name>
    <name evidence="3" type="ORF">H9868_04465</name>
</gene>
<name>A0A9D1UN15_9FIRM</name>
<accession>A0A9D1UN15</accession>
<dbReference type="EMBL" id="DXGA01000097">
    <property type="protein sequence ID" value="HIW93777.1"/>
    <property type="molecule type" value="Genomic_DNA"/>
</dbReference>
<reference evidence="3" key="1">
    <citation type="journal article" date="2021" name="PeerJ">
        <title>Extensive microbial diversity within the chicken gut microbiome revealed by metagenomics and culture.</title>
        <authorList>
            <person name="Gilroy R."/>
            <person name="Ravi A."/>
            <person name="Getino M."/>
            <person name="Pursley I."/>
            <person name="Horton D.L."/>
            <person name="Alikhan N.F."/>
            <person name="Baker D."/>
            <person name="Gharbi K."/>
            <person name="Hall N."/>
            <person name="Watson M."/>
            <person name="Adriaenssens E.M."/>
            <person name="Foster-Nyarko E."/>
            <person name="Jarju S."/>
            <person name="Secka A."/>
            <person name="Antonio M."/>
            <person name="Oren A."/>
            <person name="Chaudhuri R.R."/>
            <person name="La Ragione R."/>
            <person name="Hildebrand F."/>
            <person name="Pallen M.J."/>
        </authorList>
    </citation>
    <scope>NUCLEOTIDE SEQUENCE</scope>
    <source>
        <strain evidence="3">ChiGjej6B6-1540</strain>
    </source>
</reference>
<evidence type="ECO:0000313" key="3">
    <source>
        <dbReference type="EMBL" id="HIW93777.1"/>
    </source>
</evidence>
<reference evidence="3" key="2">
    <citation type="submission" date="2021-04" db="EMBL/GenBank/DDBJ databases">
        <authorList>
            <person name="Gilroy R."/>
        </authorList>
    </citation>
    <scope>NUCLEOTIDE SEQUENCE</scope>
    <source>
        <strain evidence="3">ChiGjej6B6-1540</strain>
    </source>
</reference>
<dbReference type="InterPro" id="IPR014239">
    <property type="entry name" value="YpeB_PepSY1-2"/>
</dbReference>
<sequence>MQALWSRRRIRVLIISFLIAAFALAVGWAVQGQAKASHYRRLLEQDYQRAFAQLTTAVGELDSALQKIRYASSSTLFSTLCAQAFSQATAAQTALGQLPMGYVELEQTASFLAKAGDYAMALARQGEEPSDDDWETIAALSDTASGLDTLLRDLEADLMGGSVTLESVEQIQERLSQATGDDQSPATAGSTFQTVESDFPEVPSLIYDGPFSDHLSQRSPKGLEGLAEVSRDEARAAAAQFLGLDPVLFTPVSQGEGVLPTWGFEASVDGGSLYVSVTRQGGKILEVLSSRPVADATLSPEEGVAIAKTFLEQRGYPSMAETYYLIQDNTLTVNFAYQDGQVLCYPDLIKVSVALDNGDIVGFASQGYLMNHTARAYTENITDRAQVESNVGDTLTVLSHRLALIPTEGEYELLCHEFRCETEDGQHILLYFDAATGAQKRILLLLEDESGTLVQ</sequence>
<protein>
    <submittedName>
        <fullName evidence="3">Germination protein YpeB</fullName>
    </submittedName>
</protein>
<dbReference type="AlphaFoldDB" id="A0A9D1UN15"/>
<organism evidence="3 4">
    <name type="scientific">Candidatus Flavonifractor merdipullorum</name>
    <dbReference type="NCBI Taxonomy" id="2838590"/>
    <lineage>
        <taxon>Bacteria</taxon>
        <taxon>Bacillati</taxon>
        <taxon>Bacillota</taxon>
        <taxon>Clostridia</taxon>
        <taxon>Eubacteriales</taxon>
        <taxon>Oscillospiraceae</taxon>
        <taxon>Flavonifractor</taxon>
    </lineage>
</organism>
<feature type="domain" description="Sporulation protein YpeB N-terminal" evidence="2">
    <location>
        <begin position="37"/>
        <end position="165"/>
    </location>
</feature>
<dbReference type="Proteomes" id="UP000824192">
    <property type="component" value="Unassembled WGS sequence"/>
</dbReference>
<comment type="caution">
    <text evidence="3">The sequence shown here is derived from an EMBL/GenBank/DDBJ whole genome shotgun (WGS) entry which is preliminary data.</text>
</comment>